<dbReference type="HAMAP" id="MF_00674">
    <property type="entry name" value="UPF0251"/>
    <property type="match status" value="1"/>
</dbReference>
<dbReference type="Proteomes" id="UP000184001">
    <property type="component" value="Unassembled WGS sequence"/>
</dbReference>
<proteinExistence type="inferred from homology"/>
<organism evidence="3 4">
    <name type="scientific">Halodesulfovibrio aestuarii</name>
    <dbReference type="NCBI Taxonomy" id="126333"/>
    <lineage>
        <taxon>Bacteria</taxon>
        <taxon>Pseudomonadati</taxon>
        <taxon>Thermodesulfobacteriota</taxon>
        <taxon>Desulfovibrionia</taxon>
        <taxon>Desulfovibrionales</taxon>
        <taxon>Desulfovibrionaceae</taxon>
        <taxon>Halodesulfovibrio</taxon>
    </lineage>
</organism>
<comment type="caution">
    <text evidence="3">The sequence shown here is derived from an EMBL/GenBank/DDBJ whole genome shotgun (WGS) entry which is preliminary data.</text>
</comment>
<reference evidence="3 4" key="1">
    <citation type="submission" date="2016-11" db="EMBL/GenBank/DDBJ databases">
        <authorList>
            <person name="Varghese N."/>
            <person name="Submissions S."/>
        </authorList>
    </citation>
    <scope>NUCLEOTIDE SEQUENCE [LARGE SCALE GENOMIC DNA]</scope>
    <source>
        <strain evidence="3 4">DSM 17919</strain>
    </source>
</reference>
<evidence type="ECO:0000256" key="1">
    <source>
        <dbReference type="ARBA" id="ARBA00009350"/>
    </source>
</evidence>
<dbReference type="AlphaFoldDB" id="A0A8G2C8M3"/>
<keyword evidence="3" id="KW-0238">DNA-binding</keyword>
<dbReference type="RefSeq" id="WP_020000863.1">
    <property type="nucleotide sequence ID" value="NZ_CP192217.1"/>
</dbReference>
<dbReference type="InterPro" id="IPR036388">
    <property type="entry name" value="WH-like_DNA-bd_sf"/>
</dbReference>
<evidence type="ECO:0000313" key="3">
    <source>
        <dbReference type="EMBL" id="SHI95162.1"/>
    </source>
</evidence>
<name>A0A8G2C8M3_9BACT</name>
<dbReference type="GO" id="GO:0003677">
    <property type="term" value="F:DNA binding"/>
    <property type="evidence" value="ECO:0007669"/>
    <property type="project" value="UniProtKB-KW"/>
</dbReference>
<dbReference type="Gene3D" id="1.10.10.10">
    <property type="entry name" value="Winged helix-like DNA-binding domain superfamily/Winged helix DNA-binding domain"/>
    <property type="match status" value="1"/>
</dbReference>
<gene>
    <name evidence="3" type="ORF">SAMN05660830_01169</name>
</gene>
<dbReference type="SUPFAM" id="SSF88659">
    <property type="entry name" value="Sigma3 and sigma4 domains of RNA polymerase sigma factors"/>
    <property type="match status" value="1"/>
</dbReference>
<sequence>MGRRKITRVVRKMPHVVFYKPQGIPMMDLTTVELSVDEFEALQLIDAEGFLQEEAATQMGVSRPTLGRILAGARKTIATALSEGCAIRVEGGDYKFEADLQAKNEAGQPCCSGGKQKIGDPDNI</sequence>
<evidence type="ECO:0000256" key="2">
    <source>
        <dbReference type="HAMAP-Rule" id="MF_00674"/>
    </source>
</evidence>
<accession>A0A8G2C8M3</accession>
<dbReference type="InterPro" id="IPR002852">
    <property type="entry name" value="UPF0251"/>
</dbReference>
<dbReference type="InterPro" id="IPR013324">
    <property type="entry name" value="RNA_pol_sigma_r3/r4-like"/>
</dbReference>
<evidence type="ECO:0000313" key="4">
    <source>
        <dbReference type="Proteomes" id="UP000184001"/>
    </source>
</evidence>
<dbReference type="PANTHER" id="PTHR37478">
    <property type="match status" value="1"/>
</dbReference>
<protein>
    <recommendedName>
        <fullName evidence="2">UPF0251 protein SAMN05660830_01169</fullName>
    </recommendedName>
</protein>
<comment type="similarity">
    <text evidence="1 2">Belongs to the UPF0251 family.</text>
</comment>
<dbReference type="EMBL" id="FQZR01000003">
    <property type="protein sequence ID" value="SHI95162.1"/>
    <property type="molecule type" value="Genomic_DNA"/>
</dbReference>
<dbReference type="PANTHER" id="PTHR37478:SF2">
    <property type="entry name" value="UPF0251 PROTEIN TK0562"/>
    <property type="match status" value="1"/>
</dbReference>
<dbReference type="Pfam" id="PF02001">
    <property type="entry name" value="DUF134"/>
    <property type="match status" value="1"/>
</dbReference>